<keyword evidence="2" id="KW-0805">Transcription regulation</keyword>
<evidence type="ECO:0000313" key="9">
    <source>
        <dbReference type="Proteomes" id="UP000614601"/>
    </source>
</evidence>
<dbReference type="EMBL" id="CAJFCW020000001">
    <property type="protein sequence ID" value="CAG9079347.1"/>
    <property type="molecule type" value="Genomic_DNA"/>
</dbReference>
<dbReference type="SUPFAM" id="SSF118290">
    <property type="entry name" value="WRKY DNA-binding domain"/>
    <property type="match status" value="1"/>
</dbReference>
<organism evidence="8 9">
    <name type="scientific">Bursaphelenchus okinawaensis</name>
    <dbReference type="NCBI Taxonomy" id="465554"/>
    <lineage>
        <taxon>Eukaryota</taxon>
        <taxon>Metazoa</taxon>
        <taxon>Ecdysozoa</taxon>
        <taxon>Nematoda</taxon>
        <taxon>Chromadorea</taxon>
        <taxon>Rhabditida</taxon>
        <taxon>Tylenchina</taxon>
        <taxon>Tylenchomorpha</taxon>
        <taxon>Aphelenchoidea</taxon>
        <taxon>Aphelenchoididae</taxon>
        <taxon>Bursaphelenchus</taxon>
    </lineage>
</organism>
<comment type="caution">
    <text evidence="8">The sequence shown here is derived from an EMBL/GenBank/DDBJ whole genome shotgun (WGS) entry which is preliminary data.</text>
</comment>
<feature type="domain" description="WRKY" evidence="7">
    <location>
        <begin position="260"/>
        <end position="299"/>
    </location>
</feature>
<dbReference type="InterPro" id="IPR036576">
    <property type="entry name" value="WRKY_dom_sf"/>
</dbReference>
<dbReference type="PROSITE" id="PS50811">
    <property type="entry name" value="WRKY"/>
    <property type="match status" value="1"/>
</dbReference>
<evidence type="ECO:0000256" key="4">
    <source>
        <dbReference type="ARBA" id="ARBA00023163"/>
    </source>
</evidence>
<dbReference type="Proteomes" id="UP000783686">
    <property type="component" value="Unassembled WGS sequence"/>
</dbReference>
<dbReference type="GO" id="GO:0005634">
    <property type="term" value="C:nucleus"/>
    <property type="evidence" value="ECO:0007669"/>
    <property type="project" value="UniProtKB-SubCell"/>
</dbReference>
<dbReference type="Pfam" id="PF03106">
    <property type="entry name" value="WRKY"/>
    <property type="match status" value="1"/>
</dbReference>
<dbReference type="OrthoDB" id="10501056at2759"/>
<evidence type="ECO:0000256" key="2">
    <source>
        <dbReference type="ARBA" id="ARBA00023015"/>
    </source>
</evidence>
<keyword evidence="4" id="KW-0804">Transcription</keyword>
<evidence type="ECO:0000256" key="3">
    <source>
        <dbReference type="ARBA" id="ARBA00023125"/>
    </source>
</evidence>
<dbReference type="GO" id="GO:0043565">
    <property type="term" value="F:sequence-specific DNA binding"/>
    <property type="evidence" value="ECO:0007669"/>
    <property type="project" value="InterPro"/>
</dbReference>
<keyword evidence="9" id="KW-1185">Reference proteome</keyword>
<dbReference type="AlphaFoldDB" id="A0A811JR75"/>
<sequence length="366" mass="41556">MSIKVQDRAEGKLDQSFGEEDIDVEEFGDNTKDEQISNESVGRKRKTRSTAKTRRLIATFSSHEAFSEAWEGMKRGFHRNSKNSSGNATNIYYICSKKNCEVRRTVVIGTEQVLVFESDDQHVNHDRKAEFEANYILGEEYTGSSNVENGSRVVEGHGVVNEEVAVNIEDDTSYRPYEIDERFVLPDANMMLQLLSSSQEAGTSFQSQGSNSSSKKTRVRIPTHLLHEFNSKAEFEEAWQSLRNGFSLNSSSKGADGIQRTYFVCSKKGCKVRRTVENFQDTIRVVETSIEHSHEVDNESGNGLNAELKKNIVALHEQKFQPQKILLILENYYQNGMLKTKPPAKTRVISDFIYRLQKRNAKNKSA</sequence>
<name>A0A811JR75_9BILA</name>
<evidence type="ECO:0000256" key="5">
    <source>
        <dbReference type="ARBA" id="ARBA00023242"/>
    </source>
</evidence>
<dbReference type="InterPro" id="IPR003657">
    <property type="entry name" value="WRKY_dom"/>
</dbReference>
<accession>A0A811JR75</accession>
<feature type="region of interest" description="Disordered" evidence="6">
    <location>
        <begin position="1"/>
        <end position="48"/>
    </location>
</feature>
<feature type="compositionally biased region" description="Basic and acidic residues" evidence="6">
    <location>
        <begin position="1"/>
        <end position="13"/>
    </location>
</feature>
<keyword evidence="3" id="KW-0238">DNA-binding</keyword>
<evidence type="ECO:0000256" key="1">
    <source>
        <dbReference type="ARBA" id="ARBA00004123"/>
    </source>
</evidence>
<keyword evidence="5" id="KW-0539">Nucleus</keyword>
<protein>
    <recommendedName>
        <fullName evidence="7">WRKY domain-containing protein</fullName>
    </recommendedName>
</protein>
<dbReference type="GO" id="GO:0003700">
    <property type="term" value="F:DNA-binding transcription factor activity"/>
    <property type="evidence" value="ECO:0007669"/>
    <property type="project" value="InterPro"/>
</dbReference>
<evidence type="ECO:0000313" key="8">
    <source>
        <dbReference type="EMBL" id="CAD5205811.1"/>
    </source>
</evidence>
<comment type="subcellular location">
    <subcellularLocation>
        <location evidence="1">Nucleus</location>
    </subcellularLocation>
</comment>
<proteinExistence type="predicted"/>
<dbReference type="EMBL" id="CAJFDH010000001">
    <property type="protein sequence ID" value="CAD5205811.1"/>
    <property type="molecule type" value="Genomic_DNA"/>
</dbReference>
<evidence type="ECO:0000259" key="7">
    <source>
        <dbReference type="PROSITE" id="PS50811"/>
    </source>
</evidence>
<evidence type="ECO:0000256" key="6">
    <source>
        <dbReference type="SAM" id="MobiDB-lite"/>
    </source>
</evidence>
<feature type="compositionally biased region" description="Acidic residues" evidence="6">
    <location>
        <begin position="17"/>
        <end position="28"/>
    </location>
</feature>
<reference evidence="8" key="1">
    <citation type="submission" date="2020-09" db="EMBL/GenBank/DDBJ databases">
        <authorList>
            <person name="Kikuchi T."/>
        </authorList>
    </citation>
    <scope>NUCLEOTIDE SEQUENCE</scope>
    <source>
        <strain evidence="8">SH1</strain>
    </source>
</reference>
<dbReference type="Proteomes" id="UP000614601">
    <property type="component" value="Unassembled WGS sequence"/>
</dbReference>
<gene>
    <name evidence="8" type="ORF">BOKJ2_LOCUS495</name>
</gene>